<evidence type="ECO:0000313" key="2">
    <source>
        <dbReference type="Proteomes" id="UP001627284"/>
    </source>
</evidence>
<sequence length="129" mass="14857">MKNIHAINSSLSFTQSFPCSICPLTRQTRLPFSSSDIHSTTHFQLIHIDTWGPYHSSTLNGARYFLTILDDFSRATWTHLMGAKSNVFDLLKVFITMAQTQFHIWLQTVRSDNAFELDSSLAYKCYFLL</sequence>
<dbReference type="SUPFAM" id="SSF53098">
    <property type="entry name" value="Ribonuclease H-like"/>
    <property type="match status" value="1"/>
</dbReference>
<dbReference type="EMBL" id="JBJKTR010000021">
    <property type="protein sequence ID" value="KAL3328870.1"/>
    <property type="molecule type" value="Genomic_DNA"/>
</dbReference>
<evidence type="ECO:0000313" key="1">
    <source>
        <dbReference type="EMBL" id="KAL3328870.1"/>
    </source>
</evidence>
<keyword evidence="2" id="KW-1185">Reference proteome</keyword>
<reference evidence="1 2" key="1">
    <citation type="submission" date="2024-05" db="EMBL/GenBank/DDBJ databases">
        <title>De novo assembly of an allotetraploid wild potato.</title>
        <authorList>
            <person name="Hosaka A.J."/>
        </authorList>
    </citation>
    <scope>NUCLEOTIDE SEQUENCE [LARGE SCALE GENOMIC DNA]</scope>
    <source>
        <tissue evidence="1">Young leaves</tissue>
    </source>
</reference>
<organism evidence="1 2">
    <name type="scientific">Solanum stoloniferum</name>
    <dbReference type="NCBI Taxonomy" id="62892"/>
    <lineage>
        <taxon>Eukaryota</taxon>
        <taxon>Viridiplantae</taxon>
        <taxon>Streptophyta</taxon>
        <taxon>Embryophyta</taxon>
        <taxon>Tracheophyta</taxon>
        <taxon>Spermatophyta</taxon>
        <taxon>Magnoliopsida</taxon>
        <taxon>eudicotyledons</taxon>
        <taxon>Gunneridae</taxon>
        <taxon>Pentapetalae</taxon>
        <taxon>asterids</taxon>
        <taxon>lamiids</taxon>
        <taxon>Solanales</taxon>
        <taxon>Solanaceae</taxon>
        <taxon>Solanoideae</taxon>
        <taxon>Solaneae</taxon>
        <taxon>Solanum</taxon>
    </lineage>
</organism>
<gene>
    <name evidence="1" type="ORF">AABB24_036136</name>
</gene>
<evidence type="ECO:0008006" key="3">
    <source>
        <dbReference type="Google" id="ProtNLM"/>
    </source>
</evidence>
<dbReference type="Proteomes" id="UP001627284">
    <property type="component" value="Unassembled WGS sequence"/>
</dbReference>
<dbReference type="InterPro" id="IPR039537">
    <property type="entry name" value="Retrotran_Ty1/copia-like"/>
</dbReference>
<dbReference type="InterPro" id="IPR036397">
    <property type="entry name" value="RNaseH_sf"/>
</dbReference>
<protein>
    <recommendedName>
        <fullName evidence="3">Integrase catalytic domain-containing protein</fullName>
    </recommendedName>
</protein>
<accession>A0ABD2RAL8</accession>
<proteinExistence type="predicted"/>
<dbReference type="PANTHER" id="PTHR42648:SF31">
    <property type="entry name" value="RNA-DIRECTED DNA POLYMERASE"/>
    <property type="match status" value="1"/>
</dbReference>
<dbReference type="PANTHER" id="PTHR42648">
    <property type="entry name" value="TRANSPOSASE, PUTATIVE-RELATED"/>
    <property type="match status" value="1"/>
</dbReference>
<comment type="caution">
    <text evidence="1">The sequence shown here is derived from an EMBL/GenBank/DDBJ whole genome shotgun (WGS) entry which is preliminary data.</text>
</comment>
<name>A0ABD2RAL8_9SOLN</name>
<dbReference type="InterPro" id="IPR012337">
    <property type="entry name" value="RNaseH-like_sf"/>
</dbReference>
<dbReference type="Gene3D" id="3.30.420.10">
    <property type="entry name" value="Ribonuclease H-like superfamily/Ribonuclease H"/>
    <property type="match status" value="1"/>
</dbReference>
<dbReference type="AlphaFoldDB" id="A0ABD2RAL8"/>